<organism evidence="2 3">
    <name type="scientific">Streptomyces chengmaiensis</name>
    <dbReference type="NCBI Taxonomy" id="3040919"/>
    <lineage>
        <taxon>Bacteria</taxon>
        <taxon>Bacillati</taxon>
        <taxon>Actinomycetota</taxon>
        <taxon>Actinomycetes</taxon>
        <taxon>Kitasatosporales</taxon>
        <taxon>Streptomycetaceae</taxon>
        <taxon>Streptomyces</taxon>
    </lineage>
</organism>
<protein>
    <submittedName>
        <fullName evidence="2">Replication-relaxation family protein</fullName>
    </submittedName>
</protein>
<dbReference type="Pfam" id="PF13814">
    <property type="entry name" value="Replic_Relax"/>
    <property type="match status" value="1"/>
</dbReference>
<gene>
    <name evidence="2" type="ORF">QCN29_09765</name>
</gene>
<evidence type="ECO:0000313" key="2">
    <source>
        <dbReference type="EMBL" id="MDH2389072.1"/>
    </source>
</evidence>
<dbReference type="EMBL" id="JARWBG010000008">
    <property type="protein sequence ID" value="MDH2389072.1"/>
    <property type="molecule type" value="Genomic_DNA"/>
</dbReference>
<sequence length="286" mass="31354">MEKKKDITCVRSTLSERDLGILGSVRKFRLLTTALIRRLHFPSGSQSAPRGASGEGSSKRHATEAAASVATMRVLSRLESHGLVARLFRRIGGVRAGSTGVIWQLTSAGERLTRQGDDEGKRRRYLEPSAAFTFHTLATAELAMELHELADTGAIELVRLESEPDCWRTFLAPHGAKQWLKPDLFAITAGGDFEDHWFLETDLGTEHTPVIVRKATTYQQYAATGAHQSEHEVFPVVAFVVPDDRRKGTIEAALKTESATRESFLAGMFQVVTKEGFSGFIAKGGA</sequence>
<dbReference type="RefSeq" id="WP_279927365.1">
    <property type="nucleotide sequence ID" value="NZ_JARWBG010000008.1"/>
</dbReference>
<accession>A0ABT6HLA6</accession>
<evidence type="ECO:0000313" key="3">
    <source>
        <dbReference type="Proteomes" id="UP001223144"/>
    </source>
</evidence>
<keyword evidence="3" id="KW-1185">Reference proteome</keyword>
<dbReference type="Proteomes" id="UP001223144">
    <property type="component" value="Unassembled WGS sequence"/>
</dbReference>
<feature type="region of interest" description="Disordered" evidence="1">
    <location>
        <begin position="42"/>
        <end position="63"/>
    </location>
</feature>
<comment type="caution">
    <text evidence="2">The sequence shown here is derived from an EMBL/GenBank/DDBJ whole genome shotgun (WGS) entry which is preliminary data.</text>
</comment>
<dbReference type="InterPro" id="IPR025855">
    <property type="entry name" value="Replic_Relax"/>
</dbReference>
<proteinExistence type="predicted"/>
<reference evidence="2 3" key="1">
    <citation type="submission" date="2023-04" db="EMBL/GenBank/DDBJ databases">
        <title>Streptomyces chengmaiensis sp. nov. isolated from the stem of mangrove plant in Hainan.</title>
        <authorList>
            <person name="Huang X."/>
            <person name="Zhou S."/>
            <person name="Chu X."/>
            <person name="Xie Y."/>
            <person name="Lin Y."/>
        </authorList>
    </citation>
    <scope>NUCLEOTIDE SEQUENCE [LARGE SCALE GENOMIC DNA]</scope>
    <source>
        <strain evidence="2 3">HNM0663</strain>
    </source>
</reference>
<name>A0ABT6HLA6_9ACTN</name>
<evidence type="ECO:0000256" key="1">
    <source>
        <dbReference type="SAM" id="MobiDB-lite"/>
    </source>
</evidence>